<dbReference type="AlphaFoldDB" id="A0AAW2VGE7"/>
<sequence>MGIPVVGFSKIYGKERADTLALIDRYYQEWGFFQLINHGISEELLDRVKKVATECCKLEKEASFKNSKPVQLLNELVEKNSDEKIENVDWEDVFLLSDENHEEWPSKTIGFK</sequence>
<keyword evidence="2" id="KW-0408">Iron</keyword>
<evidence type="ECO:0000256" key="1">
    <source>
        <dbReference type="ARBA" id="ARBA00022723"/>
    </source>
</evidence>
<gene>
    <name evidence="4" type="ORF">Slati_2979300</name>
</gene>
<reference evidence="4" key="2">
    <citation type="journal article" date="2024" name="Plant">
        <title>Genomic evolution and insights into agronomic trait innovations of Sesamum species.</title>
        <authorList>
            <person name="Miao H."/>
            <person name="Wang L."/>
            <person name="Qu L."/>
            <person name="Liu H."/>
            <person name="Sun Y."/>
            <person name="Le M."/>
            <person name="Wang Q."/>
            <person name="Wei S."/>
            <person name="Zheng Y."/>
            <person name="Lin W."/>
            <person name="Duan Y."/>
            <person name="Cao H."/>
            <person name="Xiong S."/>
            <person name="Wang X."/>
            <person name="Wei L."/>
            <person name="Li C."/>
            <person name="Ma Q."/>
            <person name="Ju M."/>
            <person name="Zhao R."/>
            <person name="Li G."/>
            <person name="Mu C."/>
            <person name="Tian Q."/>
            <person name="Mei H."/>
            <person name="Zhang T."/>
            <person name="Gao T."/>
            <person name="Zhang H."/>
        </authorList>
    </citation>
    <scope>NUCLEOTIDE SEQUENCE</scope>
    <source>
        <strain evidence="4">KEN1</strain>
    </source>
</reference>
<dbReference type="GO" id="GO:0046872">
    <property type="term" value="F:metal ion binding"/>
    <property type="evidence" value="ECO:0007669"/>
    <property type="project" value="UniProtKB-KW"/>
</dbReference>
<dbReference type="Gene3D" id="2.60.120.330">
    <property type="entry name" value="B-lactam Antibiotic, Isopenicillin N Synthase, Chain"/>
    <property type="match status" value="1"/>
</dbReference>
<dbReference type="InterPro" id="IPR050295">
    <property type="entry name" value="Plant_2OG-oxidoreductases"/>
</dbReference>
<dbReference type="PANTHER" id="PTHR47991">
    <property type="entry name" value="OXOGLUTARATE/IRON-DEPENDENT DIOXYGENASE"/>
    <property type="match status" value="1"/>
</dbReference>
<keyword evidence="1" id="KW-0479">Metal-binding</keyword>
<accession>A0AAW2VGE7</accession>
<proteinExistence type="predicted"/>
<dbReference type="Pfam" id="PF14226">
    <property type="entry name" value="DIOX_N"/>
    <property type="match status" value="1"/>
</dbReference>
<evidence type="ECO:0000313" key="4">
    <source>
        <dbReference type="EMBL" id="KAL0428045.1"/>
    </source>
</evidence>
<reference evidence="4" key="1">
    <citation type="submission" date="2020-06" db="EMBL/GenBank/DDBJ databases">
        <authorList>
            <person name="Li T."/>
            <person name="Hu X."/>
            <person name="Zhang T."/>
            <person name="Song X."/>
            <person name="Zhang H."/>
            <person name="Dai N."/>
            <person name="Sheng W."/>
            <person name="Hou X."/>
            <person name="Wei L."/>
        </authorList>
    </citation>
    <scope>NUCLEOTIDE SEQUENCE</scope>
    <source>
        <strain evidence="4">KEN1</strain>
        <tissue evidence="4">Leaf</tissue>
    </source>
</reference>
<name>A0AAW2VGE7_9LAMI</name>
<protein>
    <submittedName>
        <fullName evidence="4">1-aminocyclopropane-1-carboxylate oxidase 5</fullName>
    </submittedName>
</protein>
<organism evidence="4">
    <name type="scientific">Sesamum latifolium</name>
    <dbReference type="NCBI Taxonomy" id="2727402"/>
    <lineage>
        <taxon>Eukaryota</taxon>
        <taxon>Viridiplantae</taxon>
        <taxon>Streptophyta</taxon>
        <taxon>Embryophyta</taxon>
        <taxon>Tracheophyta</taxon>
        <taxon>Spermatophyta</taxon>
        <taxon>Magnoliopsida</taxon>
        <taxon>eudicotyledons</taxon>
        <taxon>Gunneridae</taxon>
        <taxon>Pentapetalae</taxon>
        <taxon>asterids</taxon>
        <taxon>lamiids</taxon>
        <taxon>Lamiales</taxon>
        <taxon>Pedaliaceae</taxon>
        <taxon>Sesamum</taxon>
    </lineage>
</organism>
<feature type="domain" description="Non-haem dioxygenase N-terminal" evidence="3">
    <location>
        <begin position="3"/>
        <end position="103"/>
    </location>
</feature>
<comment type="caution">
    <text evidence="4">The sequence shown here is derived from an EMBL/GenBank/DDBJ whole genome shotgun (WGS) entry which is preliminary data.</text>
</comment>
<dbReference type="GO" id="GO:0016706">
    <property type="term" value="F:2-oxoglutarate-dependent dioxygenase activity"/>
    <property type="evidence" value="ECO:0007669"/>
    <property type="project" value="UniProtKB-ARBA"/>
</dbReference>
<evidence type="ECO:0000259" key="3">
    <source>
        <dbReference type="Pfam" id="PF14226"/>
    </source>
</evidence>
<dbReference type="InterPro" id="IPR026992">
    <property type="entry name" value="DIOX_N"/>
</dbReference>
<dbReference type="InterPro" id="IPR027443">
    <property type="entry name" value="IPNS-like_sf"/>
</dbReference>
<evidence type="ECO:0000256" key="2">
    <source>
        <dbReference type="ARBA" id="ARBA00023004"/>
    </source>
</evidence>
<dbReference type="EMBL" id="JACGWN010000010">
    <property type="protein sequence ID" value="KAL0428045.1"/>
    <property type="molecule type" value="Genomic_DNA"/>
</dbReference>
<dbReference type="SUPFAM" id="SSF51197">
    <property type="entry name" value="Clavaminate synthase-like"/>
    <property type="match status" value="1"/>
</dbReference>